<sequence>LLQNQGELWARVLESKYGGGRGLEEVGRAANESVWWRDLKRALHYPCQGRVLQDGFRWKVGVGERVKFWEDRWLSHGISLAEKYPRIYLISSQQHQSIRQMGFHNVNGWEWCFLWRRSFFDCEIDSAISFLGEVEGRSIQQQGDDEWEWIGHQSGIYSTHNAYQFLWEGGAAGSKEEGFAEMWKLRIPKKYAVFAWRLFKDRLPTKKNLQRRQVQIMEFLCPFCGNVEEEASHLFIHCTKIQPIWWETLSWMNISSALPLNPRCHFLQHSFVQVAGIRVKRWQCWWVAVVWSIWKMHNRIVFSN</sequence>
<dbReference type="PANTHER" id="PTHR36617">
    <property type="entry name" value="PROTEIN, PUTATIVE-RELATED"/>
    <property type="match status" value="1"/>
</dbReference>
<dbReference type="AlphaFoldDB" id="A0A0B2SG30"/>
<proteinExistence type="predicted"/>
<evidence type="ECO:0000313" key="2">
    <source>
        <dbReference type="EMBL" id="KHN45706.1"/>
    </source>
</evidence>
<feature type="non-terminal residue" evidence="2">
    <location>
        <position position="304"/>
    </location>
</feature>
<accession>A0A0B2SG30</accession>
<dbReference type="Pfam" id="PF13966">
    <property type="entry name" value="zf-RVT"/>
    <property type="match status" value="1"/>
</dbReference>
<reference evidence="2" key="1">
    <citation type="submission" date="2014-07" db="EMBL/GenBank/DDBJ databases">
        <title>Identification of a novel salt tolerance gene in wild soybean by whole-genome sequencing.</title>
        <authorList>
            <person name="Lam H.-M."/>
            <person name="Qi X."/>
            <person name="Li M.-W."/>
            <person name="Liu X."/>
            <person name="Xie M."/>
            <person name="Ni M."/>
            <person name="Xu X."/>
        </authorList>
    </citation>
    <scope>NUCLEOTIDE SEQUENCE [LARGE SCALE GENOMIC DNA]</scope>
    <source>
        <tissue evidence="2">Root</tissue>
    </source>
</reference>
<gene>
    <name evidence="2" type="ORF">glysoja_046976</name>
</gene>
<protein>
    <recommendedName>
        <fullName evidence="1">Reverse transcriptase zinc-binding domain-containing protein</fullName>
    </recommendedName>
</protein>
<organism evidence="2">
    <name type="scientific">Glycine soja</name>
    <name type="common">Wild soybean</name>
    <dbReference type="NCBI Taxonomy" id="3848"/>
    <lineage>
        <taxon>Eukaryota</taxon>
        <taxon>Viridiplantae</taxon>
        <taxon>Streptophyta</taxon>
        <taxon>Embryophyta</taxon>
        <taxon>Tracheophyta</taxon>
        <taxon>Spermatophyta</taxon>
        <taxon>Magnoliopsida</taxon>
        <taxon>eudicotyledons</taxon>
        <taxon>Gunneridae</taxon>
        <taxon>Pentapetalae</taxon>
        <taxon>rosids</taxon>
        <taxon>fabids</taxon>
        <taxon>Fabales</taxon>
        <taxon>Fabaceae</taxon>
        <taxon>Papilionoideae</taxon>
        <taxon>50 kb inversion clade</taxon>
        <taxon>NPAAA clade</taxon>
        <taxon>indigoferoid/millettioid clade</taxon>
        <taxon>Phaseoleae</taxon>
        <taxon>Glycine</taxon>
        <taxon>Glycine subgen. Soja</taxon>
    </lineage>
</organism>
<dbReference type="PANTHER" id="PTHR36617:SF11">
    <property type="entry name" value="PROTEIN, PUTATIVE-RELATED"/>
    <property type="match status" value="1"/>
</dbReference>
<dbReference type="InterPro" id="IPR026960">
    <property type="entry name" value="RVT-Znf"/>
</dbReference>
<evidence type="ECO:0000259" key="1">
    <source>
        <dbReference type="Pfam" id="PF13966"/>
    </source>
</evidence>
<dbReference type="Proteomes" id="UP000053555">
    <property type="component" value="Unassembled WGS sequence"/>
</dbReference>
<feature type="domain" description="Reverse transcriptase zinc-binding" evidence="1">
    <location>
        <begin position="157"/>
        <end position="245"/>
    </location>
</feature>
<feature type="non-terminal residue" evidence="2">
    <location>
        <position position="1"/>
    </location>
</feature>
<name>A0A0B2SG30_GLYSO</name>
<dbReference type="EMBL" id="KN641974">
    <property type="protein sequence ID" value="KHN45706.1"/>
    <property type="molecule type" value="Genomic_DNA"/>
</dbReference>